<dbReference type="Gene3D" id="1.20.1270.60">
    <property type="entry name" value="Arfaptin homology (AH) domain/BAR domain"/>
    <property type="match status" value="1"/>
</dbReference>
<reference evidence="6 7" key="1">
    <citation type="submission" date="2021-05" db="EMBL/GenBank/DDBJ databases">
        <title>Genome Assembly of Synthetic Allotetraploid Brassica napus Reveals Homoeologous Exchanges between Subgenomes.</title>
        <authorList>
            <person name="Davis J.T."/>
        </authorList>
    </citation>
    <scope>NUCLEOTIDE SEQUENCE [LARGE SCALE GENOMIC DNA]</scope>
    <source>
        <strain evidence="7">cv. Da-Ae</strain>
        <tissue evidence="6">Seedling</tissue>
    </source>
</reference>
<sequence>QTAIFGRLYSLTSKTLPCQRIPTLHERSLAFFFITISQSSQTLLPKREISKKSKNLQERAIMATRTNMPEQVRADGVKIQNKNGAVKNRRALGDIGNRNLVSVPLAQGGKPINRPITRSFRAQLLANANGGENKAPVLAAKKPQQPLVPKKNLVVKKAAVSPPKSKNVTYSSVLSARSKAACGVTNKPKILDIDESDKDNHLAAVEYVEDMYSFYKEVEKESQPKMYMHIQTEMNEKMRAILVDWLLEVHVKFELNLETLYLTVNIIDRFLSVKAVPKRELQLVGISALLIASKYEEIWPPQVNDLVYVTDNAYNSKQILVMEKTILGNLEWYLTVPTQYVFLVRFIKASVSDPEMENMVHFLAELGMMHYDCLKFCPSMLAASAVYTARCSLNKSPAWTDTLKFHTGYSESEIMECSKLLALHHSRCGESKLRAVYKKYSKIENGGVALVSPAKSLLIVPPLPEKSAVEKFRFSAEFIEMRRVALDVFVNRIALHPELRHSEDLKTFLQADEEVTMERFRFHETGLFKTKPADLMQMFRDVQSKVSDAVLGKEKPVEETTPEYEKLKHYVFELENHLAEAHKHAYRLVKRHRELSQSLLDFGKALKLLAACEGEPRGKSFSDLGTKSELLSIKLQKEAQQVLMNFEEPLKDYVRYVQSIKLTIAERGSAYRQHCELAETTKLKEINLDKLMLTRSDKVGEAENEYREREIKAESEEATIRFERIAKRMNEEIVRFQEEKTEEMGVAFHQFAKGQARLANGVADAWRALLPKLEAVSSSV</sequence>
<dbReference type="Pfam" id="PF00134">
    <property type="entry name" value="Cyclin_N"/>
    <property type="match status" value="1"/>
</dbReference>
<dbReference type="InterPro" id="IPR004367">
    <property type="entry name" value="Cyclin_C-dom"/>
</dbReference>
<dbReference type="PROSITE" id="PS50195">
    <property type="entry name" value="PX"/>
    <property type="match status" value="1"/>
</dbReference>
<dbReference type="SUPFAM" id="SSF103657">
    <property type="entry name" value="BAR/IMD domain-like"/>
    <property type="match status" value="1"/>
</dbReference>
<feature type="domain" description="PX" evidence="5">
    <location>
        <begin position="387"/>
        <end position="516"/>
    </location>
</feature>
<dbReference type="PANTHER" id="PTHR10555:SF170">
    <property type="entry name" value="FI18122P1"/>
    <property type="match status" value="1"/>
</dbReference>
<evidence type="ECO:0000256" key="3">
    <source>
        <dbReference type="ARBA" id="ARBA00023306"/>
    </source>
</evidence>
<organism evidence="6 7">
    <name type="scientific">Brassica napus</name>
    <name type="common">Rape</name>
    <dbReference type="NCBI Taxonomy" id="3708"/>
    <lineage>
        <taxon>Eukaryota</taxon>
        <taxon>Viridiplantae</taxon>
        <taxon>Streptophyta</taxon>
        <taxon>Embryophyta</taxon>
        <taxon>Tracheophyta</taxon>
        <taxon>Spermatophyta</taxon>
        <taxon>Magnoliopsida</taxon>
        <taxon>eudicotyledons</taxon>
        <taxon>Gunneridae</taxon>
        <taxon>Pentapetalae</taxon>
        <taxon>rosids</taxon>
        <taxon>malvids</taxon>
        <taxon>Brassicales</taxon>
        <taxon>Brassicaceae</taxon>
        <taxon>Brassiceae</taxon>
        <taxon>Brassica</taxon>
    </lineage>
</organism>
<dbReference type="PANTHER" id="PTHR10555">
    <property type="entry name" value="SORTING NEXIN"/>
    <property type="match status" value="1"/>
</dbReference>
<dbReference type="InterPro" id="IPR027267">
    <property type="entry name" value="AH/BAR_dom_sf"/>
</dbReference>
<dbReference type="CDD" id="cd20511">
    <property type="entry name" value="CYCLIN_AtCycB-like_rpt2"/>
    <property type="match status" value="1"/>
</dbReference>
<keyword evidence="7" id="KW-1185">Reference proteome</keyword>
<dbReference type="PROSITE" id="PS00292">
    <property type="entry name" value="CYCLINS"/>
    <property type="match status" value="1"/>
</dbReference>
<name>A0ABQ8ASD6_BRANA</name>
<keyword evidence="1" id="KW-0132">Cell division</keyword>
<dbReference type="SUPFAM" id="SSF64268">
    <property type="entry name" value="PX domain"/>
    <property type="match status" value="1"/>
</dbReference>
<dbReference type="Gene3D" id="1.10.472.10">
    <property type="entry name" value="Cyclin-like"/>
    <property type="match status" value="2"/>
</dbReference>
<dbReference type="Pfam" id="PF09325">
    <property type="entry name" value="Vps5"/>
    <property type="match status" value="1"/>
</dbReference>
<keyword evidence="3" id="KW-0131">Cell cycle</keyword>
<feature type="non-terminal residue" evidence="6">
    <location>
        <position position="1"/>
    </location>
</feature>
<evidence type="ECO:0000313" key="7">
    <source>
        <dbReference type="Proteomes" id="UP000824890"/>
    </source>
</evidence>
<dbReference type="InterPro" id="IPR015404">
    <property type="entry name" value="Vps5_C"/>
</dbReference>
<dbReference type="SUPFAM" id="SSF47954">
    <property type="entry name" value="Cyclin-like"/>
    <property type="match status" value="2"/>
</dbReference>
<dbReference type="SMART" id="SM01332">
    <property type="entry name" value="Cyclin_C"/>
    <property type="match status" value="1"/>
</dbReference>
<gene>
    <name evidence="6" type="ORF">HID58_045027</name>
</gene>
<comment type="caution">
    <text evidence="6">The sequence shown here is derived from an EMBL/GenBank/DDBJ whole genome shotgun (WGS) entry which is preliminary data.</text>
</comment>
<protein>
    <recommendedName>
        <fullName evidence="5">PX domain-containing protein</fullName>
    </recommendedName>
</protein>
<dbReference type="InterPro" id="IPR048258">
    <property type="entry name" value="Cyclins_cyclin-box"/>
</dbReference>
<dbReference type="InterPro" id="IPR001683">
    <property type="entry name" value="PX_dom"/>
</dbReference>
<accession>A0ABQ8ASD6</accession>
<evidence type="ECO:0000313" key="6">
    <source>
        <dbReference type="EMBL" id="KAH0895459.1"/>
    </source>
</evidence>
<dbReference type="CDD" id="cd20567">
    <property type="entry name" value="CYCLIN_AtCycB-like_rpt1"/>
    <property type="match status" value="1"/>
</dbReference>
<evidence type="ECO:0000256" key="4">
    <source>
        <dbReference type="RuleBase" id="RU000383"/>
    </source>
</evidence>
<proteinExistence type="inferred from homology"/>
<dbReference type="Proteomes" id="UP000824890">
    <property type="component" value="Unassembled WGS sequence"/>
</dbReference>
<dbReference type="InterPro" id="IPR036871">
    <property type="entry name" value="PX_dom_sf"/>
</dbReference>
<dbReference type="InterPro" id="IPR036915">
    <property type="entry name" value="Cyclin-like_sf"/>
</dbReference>
<evidence type="ECO:0000259" key="5">
    <source>
        <dbReference type="PROSITE" id="PS50195"/>
    </source>
</evidence>
<dbReference type="Pfam" id="PF02984">
    <property type="entry name" value="Cyclin_C"/>
    <property type="match status" value="1"/>
</dbReference>
<dbReference type="SMART" id="SM00312">
    <property type="entry name" value="PX"/>
    <property type="match status" value="1"/>
</dbReference>
<evidence type="ECO:0000256" key="1">
    <source>
        <dbReference type="ARBA" id="ARBA00022618"/>
    </source>
</evidence>
<dbReference type="EMBL" id="JAGKQM010000012">
    <property type="protein sequence ID" value="KAH0895459.1"/>
    <property type="molecule type" value="Genomic_DNA"/>
</dbReference>
<dbReference type="CDD" id="cd07596">
    <property type="entry name" value="BAR_SNX"/>
    <property type="match status" value="1"/>
</dbReference>
<keyword evidence="2 4" id="KW-0195">Cyclin</keyword>
<dbReference type="SMART" id="SM00385">
    <property type="entry name" value="CYCLIN"/>
    <property type="match status" value="2"/>
</dbReference>
<dbReference type="InterPro" id="IPR006671">
    <property type="entry name" value="Cyclin_N"/>
</dbReference>
<dbReference type="InterPro" id="IPR013763">
    <property type="entry name" value="Cyclin-like_dom"/>
</dbReference>
<evidence type="ECO:0000256" key="2">
    <source>
        <dbReference type="ARBA" id="ARBA00023127"/>
    </source>
</evidence>
<comment type="similarity">
    <text evidence="4">Belongs to the cyclin family.</text>
</comment>